<keyword evidence="1" id="KW-0472">Membrane</keyword>
<evidence type="ECO:0008006" key="4">
    <source>
        <dbReference type="Google" id="ProtNLM"/>
    </source>
</evidence>
<dbReference type="RefSeq" id="WP_140696874.1">
    <property type="nucleotide sequence ID" value="NZ_RCZG01000013.1"/>
</dbReference>
<accession>A0A502E3Q9</accession>
<dbReference type="AlphaFoldDB" id="A0A502E3Q9"/>
<keyword evidence="1" id="KW-1133">Transmembrane helix</keyword>
<keyword evidence="3" id="KW-1185">Reference proteome</keyword>
<evidence type="ECO:0000313" key="3">
    <source>
        <dbReference type="Proteomes" id="UP000320095"/>
    </source>
</evidence>
<comment type="caution">
    <text evidence="2">The sequence shown here is derived from an EMBL/GenBank/DDBJ whole genome shotgun (WGS) entry which is preliminary data.</text>
</comment>
<name>A0A502E3Q9_9MYCO</name>
<dbReference type="EMBL" id="RCZG01000013">
    <property type="protein sequence ID" value="TPG31141.1"/>
    <property type="molecule type" value="Genomic_DNA"/>
</dbReference>
<feature type="transmembrane region" description="Helical" evidence="1">
    <location>
        <begin position="113"/>
        <end position="132"/>
    </location>
</feature>
<evidence type="ECO:0000256" key="1">
    <source>
        <dbReference type="SAM" id="Phobius"/>
    </source>
</evidence>
<proteinExistence type="predicted"/>
<keyword evidence="1" id="KW-0812">Transmembrane</keyword>
<organism evidence="2 3">
    <name type="scientific">Mycolicibacterium hodleri</name>
    <dbReference type="NCBI Taxonomy" id="49897"/>
    <lineage>
        <taxon>Bacteria</taxon>
        <taxon>Bacillati</taxon>
        <taxon>Actinomycetota</taxon>
        <taxon>Actinomycetes</taxon>
        <taxon>Mycobacteriales</taxon>
        <taxon>Mycobacteriaceae</taxon>
        <taxon>Mycolicibacterium</taxon>
    </lineage>
</organism>
<gene>
    <name evidence="2" type="ORF">EAH80_24280</name>
</gene>
<dbReference type="Proteomes" id="UP000320095">
    <property type="component" value="Unassembled WGS sequence"/>
</dbReference>
<protein>
    <recommendedName>
        <fullName evidence="4">DUF4267 domain-containing protein</fullName>
    </recommendedName>
</protein>
<evidence type="ECO:0000313" key="2">
    <source>
        <dbReference type="EMBL" id="TPG31141.1"/>
    </source>
</evidence>
<reference evidence="2 3" key="1">
    <citation type="journal article" date="2019" name="Environ. Microbiol.">
        <title>Species interactions and distinct microbial communities in high Arctic permafrost affected cryosols are associated with the CH4 and CO2 gas fluxes.</title>
        <authorList>
            <person name="Altshuler I."/>
            <person name="Hamel J."/>
            <person name="Turney S."/>
            <person name="Magnuson E."/>
            <person name="Levesque R."/>
            <person name="Greer C."/>
            <person name="Whyte L.G."/>
        </authorList>
    </citation>
    <scope>NUCLEOTIDE SEQUENCE [LARGE SCALE GENOMIC DNA]</scope>
    <source>
        <strain evidence="2 3">S5.20</strain>
    </source>
</reference>
<dbReference type="OrthoDB" id="4752594at2"/>
<sequence length="136" mass="13674">MATLASSDTATSASVVSRYGIPFISIGRIFAGALSWASPTLSSRVFVLGRSAPDGRAGLLARLFGVRDLALGLALQHPSADVRKVALQAGVVIDSADVLATVLAVQAGAPRSSLLGVAAGAALFVGLALGAMSDRR</sequence>